<dbReference type="CDD" id="cd04472">
    <property type="entry name" value="S1_PNPase"/>
    <property type="match status" value="1"/>
</dbReference>
<reference evidence="11 12" key="1">
    <citation type="submission" date="2022-12" db="EMBL/GenBank/DDBJ databases">
        <title>Metagenome assembled genome from gulf of manar.</title>
        <authorList>
            <person name="Kohli P."/>
            <person name="Pk S."/>
            <person name="Venkata Ramana C."/>
            <person name="Sasikala C."/>
        </authorList>
    </citation>
    <scope>NUCLEOTIDE SEQUENCE [LARGE SCALE GENOMIC DNA]</scope>
    <source>
        <strain evidence="11">JB008</strain>
    </source>
</reference>
<evidence type="ECO:0000256" key="3">
    <source>
        <dbReference type="ARBA" id="ARBA00022490"/>
    </source>
</evidence>
<organism evidence="11 12">
    <name type="scientific">Candidatus Thalassospirochaeta sargassi</name>
    <dbReference type="NCBI Taxonomy" id="3119039"/>
    <lineage>
        <taxon>Bacteria</taxon>
        <taxon>Pseudomonadati</taxon>
        <taxon>Spirochaetota</taxon>
        <taxon>Spirochaetia</taxon>
        <taxon>Spirochaetales</taxon>
        <taxon>Spirochaetaceae</taxon>
        <taxon>Candidatus Thalassospirochaeta</taxon>
    </lineage>
</organism>
<dbReference type="InterPro" id="IPR027408">
    <property type="entry name" value="PNPase/RNase_PH_dom_sf"/>
</dbReference>
<dbReference type="FunFam" id="2.40.50.140:FF:000023">
    <property type="entry name" value="Polyribonucleotide nucleotidyltransferase"/>
    <property type="match status" value="1"/>
</dbReference>
<dbReference type="InterPro" id="IPR003029">
    <property type="entry name" value="S1_domain"/>
</dbReference>
<comment type="caution">
    <text evidence="11">The sequence shown here is derived from an EMBL/GenBank/DDBJ whole genome shotgun (WGS) entry which is preliminary data.</text>
</comment>
<dbReference type="PROSITE" id="PS50126">
    <property type="entry name" value="S1"/>
    <property type="match status" value="1"/>
</dbReference>
<sequence length="699" mass="76806">MVNTVSLEIEGKELVIETGKMAKQANGSVYATYGGSAVLATACCGSKPVEGLDYVPLQVEYNEKYYAAGKIPGGFLKREGRPKDKEILVCRLIDRPMRPLFHKEFGREIQVVPTVVSSDQENTPDVIAMVASFAAVAISDIPFEGPLGAVRVCYIDGEYVINPTFQQIEDSALEIMVAGSEEGITMVEGGAKEVSEEILLEAIDRAKVVIDGICKMQRELVEKCGKEKLPLTKSELVLENKDAIYNDVYPKMETACFVKGKFERYAAIKVVKNEAKETYCEEFDEDQMKLFDALMEEVETTIVRKSILEKKIRTDGRGPEDIRNITCEIGVLPRAHGSALFTRGETQSLGVTTLGTVFDEQMVDDIDGEKRYKNFMLHYNFPPFSVGECGRMGTGRREIGHGHLAQRALEGILPNKEEFPYTVRVVSEILESNGSSSMATVCSGTLSLLNAGVPIKKPVAGIAMGLITDDTNTVVLSDILGEEDHLGDMDFKVCGTEDGITAFQMDIKISNVSSEVMKIALEQAKQGRMHILGIMNQTISEPSTNVSEFAPRIVNISIPEDKIGAVIGQGGKTIKTLSERFDVNINIEQDGTTTVYGKNKATADEALAAIKGLVEDPEVGTIYTGTVKKIVDFGAFVEFLPGKEGLCHISRLSRKRINKVDDVLSMNQEIPVKIIEIDRMGRINLSYIEAVEDLEKEKK</sequence>
<dbReference type="NCBIfam" id="NF008805">
    <property type="entry name" value="PRK11824.1"/>
    <property type="match status" value="1"/>
</dbReference>
<evidence type="ECO:0000256" key="4">
    <source>
        <dbReference type="ARBA" id="ARBA00022679"/>
    </source>
</evidence>
<evidence type="ECO:0000256" key="1">
    <source>
        <dbReference type="ARBA" id="ARBA00004496"/>
    </source>
</evidence>
<dbReference type="InterPro" id="IPR015847">
    <property type="entry name" value="ExoRNase_PH_dom2"/>
</dbReference>
<dbReference type="PANTHER" id="PTHR11252:SF0">
    <property type="entry name" value="POLYRIBONUCLEOTIDE NUCLEOTIDYLTRANSFERASE 1, MITOCHONDRIAL"/>
    <property type="match status" value="1"/>
</dbReference>
<feature type="binding site" evidence="9">
    <location>
        <position position="484"/>
    </location>
    <ligand>
        <name>Mg(2+)</name>
        <dbReference type="ChEBI" id="CHEBI:18420"/>
    </ligand>
</feature>
<dbReference type="EC" id="2.7.7.8" evidence="9"/>
<keyword evidence="5 9" id="KW-0548">Nucleotidyltransferase</keyword>
<dbReference type="Pfam" id="PF03726">
    <property type="entry name" value="PNPase"/>
    <property type="match status" value="1"/>
</dbReference>
<dbReference type="FunFam" id="3.30.1370.10:FF:000001">
    <property type="entry name" value="Polyribonucleotide nucleotidyltransferase"/>
    <property type="match status" value="1"/>
</dbReference>
<dbReference type="SUPFAM" id="SSF50249">
    <property type="entry name" value="Nucleic acid-binding proteins"/>
    <property type="match status" value="1"/>
</dbReference>
<dbReference type="PIRSF" id="PIRSF005499">
    <property type="entry name" value="PNPase"/>
    <property type="match status" value="1"/>
</dbReference>
<dbReference type="GO" id="GO:0000287">
    <property type="term" value="F:magnesium ion binding"/>
    <property type="evidence" value="ECO:0007669"/>
    <property type="project" value="UniProtKB-UniRule"/>
</dbReference>
<dbReference type="Pfam" id="PF03725">
    <property type="entry name" value="RNase_PH_C"/>
    <property type="match status" value="1"/>
</dbReference>
<protein>
    <recommendedName>
        <fullName evidence="9">Polyribonucleotide nucleotidyltransferase</fullName>
        <ecNumber evidence="9">2.7.7.8</ecNumber>
    </recommendedName>
    <alternativeName>
        <fullName evidence="9">Polynucleotide phosphorylase</fullName>
        <shortName evidence="9">PNPase</shortName>
    </alternativeName>
</protein>
<dbReference type="InterPro" id="IPR001247">
    <property type="entry name" value="ExoRNase_PH_dom1"/>
</dbReference>
<gene>
    <name evidence="9 11" type="primary">pnp</name>
    <name evidence="11" type="ORF">PQJ61_03910</name>
</gene>
<feature type="binding site" evidence="9">
    <location>
        <position position="490"/>
    </location>
    <ligand>
        <name>Mg(2+)</name>
        <dbReference type="ChEBI" id="CHEBI:18420"/>
    </ligand>
</feature>
<dbReference type="Pfam" id="PF00013">
    <property type="entry name" value="KH_1"/>
    <property type="match status" value="1"/>
</dbReference>
<evidence type="ECO:0000256" key="5">
    <source>
        <dbReference type="ARBA" id="ARBA00022695"/>
    </source>
</evidence>
<comment type="similarity">
    <text evidence="2 9">Belongs to the polyribonucleotide nucleotidyltransferase family.</text>
</comment>
<dbReference type="SUPFAM" id="SSF55666">
    <property type="entry name" value="Ribonuclease PH domain 2-like"/>
    <property type="match status" value="2"/>
</dbReference>
<evidence type="ECO:0000313" key="12">
    <source>
        <dbReference type="Proteomes" id="UP001221217"/>
    </source>
</evidence>
<evidence type="ECO:0000256" key="6">
    <source>
        <dbReference type="ARBA" id="ARBA00022723"/>
    </source>
</evidence>
<dbReference type="AlphaFoldDB" id="A0AAJ1IAW1"/>
<dbReference type="CDD" id="cd02393">
    <property type="entry name" value="KH-I_PNPase"/>
    <property type="match status" value="1"/>
</dbReference>
<dbReference type="GO" id="GO:0005829">
    <property type="term" value="C:cytosol"/>
    <property type="evidence" value="ECO:0007669"/>
    <property type="project" value="TreeGrafter"/>
</dbReference>
<keyword evidence="7 9" id="KW-0460">Magnesium</keyword>
<dbReference type="PROSITE" id="PS50084">
    <property type="entry name" value="KH_TYPE_1"/>
    <property type="match status" value="1"/>
</dbReference>
<evidence type="ECO:0000259" key="10">
    <source>
        <dbReference type="PROSITE" id="PS50126"/>
    </source>
</evidence>
<dbReference type="SMART" id="SM00322">
    <property type="entry name" value="KH"/>
    <property type="match status" value="1"/>
</dbReference>
<dbReference type="GO" id="GO:0006402">
    <property type="term" value="P:mRNA catabolic process"/>
    <property type="evidence" value="ECO:0007669"/>
    <property type="project" value="UniProtKB-UniRule"/>
</dbReference>
<keyword evidence="6 9" id="KW-0479">Metal-binding</keyword>
<dbReference type="Gene3D" id="3.30.1370.10">
    <property type="entry name" value="K Homology domain, type 1"/>
    <property type="match status" value="1"/>
</dbReference>
<keyword evidence="8 9" id="KW-0694">RNA-binding</keyword>
<dbReference type="CDD" id="cd11364">
    <property type="entry name" value="RNase_PH_PNPase_2"/>
    <property type="match status" value="1"/>
</dbReference>
<feature type="domain" description="S1 motif" evidence="10">
    <location>
        <begin position="620"/>
        <end position="688"/>
    </location>
</feature>
<dbReference type="InterPro" id="IPR020568">
    <property type="entry name" value="Ribosomal_Su5_D2-typ_SF"/>
</dbReference>
<evidence type="ECO:0000256" key="7">
    <source>
        <dbReference type="ARBA" id="ARBA00022842"/>
    </source>
</evidence>
<dbReference type="InterPro" id="IPR036456">
    <property type="entry name" value="PNPase_PH_RNA-bd_sf"/>
</dbReference>
<dbReference type="EMBL" id="JAQQAL010000010">
    <property type="protein sequence ID" value="MDC7225892.1"/>
    <property type="molecule type" value="Genomic_DNA"/>
</dbReference>
<dbReference type="SMART" id="SM00316">
    <property type="entry name" value="S1"/>
    <property type="match status" value="1"/>
</dbReference>
<proteinExistence type="inferred from homology"/>
<keyword evidence="3 9" id="KW-0963">Cytoplasm</keyword>
<dbReference type="CDD" id="cd11363">
    <property type="entry name" value="RNase_PH_PNPase_1"/>
    <property type="match status" value="1"/>
</dbReference>
<comment type="cofactor">
    <cofactor evidence="9">
        <name>Mg(2+)</name>
        <dbReference type="ChEBI" id="CHEBI:18420"/>
    </cofactor>
</comment>
<dbReference type="Gene3D" id="2.40.50.140">
    <property type="entry name" value="Nucleic acid-binding proteins"/>
    <property type="match status" value="1"/>
</dbReference>
<dbReference type="InterPro" id="IPR015848">
    <property type="entry name" value="PNPase_PH_RNA-bd_bac/org-type"/>
</dbReference>
<dbReference type="Pfam" id="PF01138">
    <property type="entry name" value="RNase_PH"/>
    <property type="match status" value="2"/>
</dbReference>
<comment type="subcellular location">
    <subcellularLocation>
        <location evidence="1 9">Cytoplasm</location>
    </subcellularLocation>
</comment>
<dbReference type="FunFam" id="3.30.230.70:FF:000001">
    <property type="entry name" value="Polyribonucleotide nucleotidyltransferase"/>
    <property type="match status" value="1"/>
</dbReference>
<evidence type="ECO:0000256" key="8">
    <source>
        <dbReference type="ARBA" id="ARBA00022884"/>
    </source>
</evidence>
<keyword evidence="4 9" id="KW-0808">Transferase</keyword>
<dbReference type="NCBIfam" id="TIGR03591">
    <property type="entry name" value="polynuc_phos"/>
    <property type="match status" value="1"/>
</dbReference>
<dbReference type="HAMAP" id="MF_01595">
    <property type="entry name" value="PNPase"/>
    <property type="match status" value="1"/>
</dbReference>
<dbReference type="InterPro" id="IPR036612">
    <property type="entry name" value="KH_dom_type_1_sf"/>
</dbReference>
<dbReference type="SUPFAM" id="SSF54791">
    <property type="entry name" value="Eukaryotic type KH-domain (KH-domain type I)"/>
    <property type="match status" value="1"/>
</dbReference>
<comment type="function">
    <text evidence="9">Involved in mRNA degradation. Catalyzes the phosphorolysis of single-stranded polyribonucleotides processively in the 3'- to 5'-direction.</text>
</comment>
<dbReference type="FunFam" id="3.30.230.70:FF:000002">
    <property type="entry name" value="Polyribonucleotide nucleotidyltransferase"/>
    <property type="match status" value="1"/>
</dbReference>
<dbReference type="SUPFAM" id="SSF54211">
    <property type="entry name" value="Ribosomal protein S5 domain 2-like"/>
    <property type="match status" value="2"/>
</dbReference>
<dbReference type="GO" id="GO:0004654">
    <property type="term" value="F:polyribonucleotide nucleotidyltransferase activity"/>
    <property type="evidence" value="ECO:0007669"/>
    <property type="project" value="UniProtKB-UniRule"/>
</dbReference>
<dbReference type="PANTHER" id="PTHR11252">
    <property type="entry name" value="POLYRIBONUCLEOTIDE NUCLEOTIDYLTRANSFERASE"/>
    <property type="match status" value="1"/>
</dbReference>
<dbReference type="InterPro" id="IPR012340">
    <property type="entry name" value="NA-bd_OB-fold"/>
</dbReference>
<dbReference type="GO" id="GO:0000175">
    <property type="term" value="F:3'-5'-RNA exonuclease activity"/>
    <property type="evidence" value="ECO:0007669"/>
    <property type="project" value="TreeGrafter"/>
</dbReference>
<evidence type="ECO:0000256" key="2">
    <source>
        <dbReference type="ARBA" id="ARBA00007404"/>
    </source>
</evidence>
<dbReference type="InterPro" id="IPR004087">
    <property type="entry name" value="KH_dom"/>
</dbReference>
<comment type="catalytic activity">
    <reaction evidence="9">
        <text>RNA(n+1) + phosphate = RNA(n) + a ribonucleoside 5'-diphosphate</text>
        <dbReference type="Rhea" id="RHEA:22096"/>
        <dbReference type="Rhea" id="RHEA-COMP:14527"/>
        <dbReference type="Rhea" id="RHEA-COMP:17342"/>
        <dbReference type="ChEBI" id="CHEBI:43474"/>
        <dbReference type="ChEBI" id="CHEBI:57930"/>
        <dbReference type="ChEBI" id="CHEBI:140395"/>
        <dbReference type="EC" id="2.7.7.8"/>
    </reaction>
</comment>
<dbReference type="GO" id="GO:0003723">
    <property type="term" value="F:RNA binding"/>
    <property type="evidence" value="ECO:0007669"/>
    <property type="project" value="UniProtKB-UniRule"/>
</dbReference>
<dbReference type="Pfam" id="PF00575">
    <property type="entry name" value="S1"/>
    <property type="match status" value="1"/>
</dbReference>
<evidence type="ECO:0000256" key="9">
    <source>
        <dbReference type="HAMAP-Rule" id="MF_01595"/>
    </source>
</evidence>
<dbReference type="Gene3D" id="3.30.230.70">
    <property type="entry name" value="GHMP Kinase, N-terminal domain"/>
    <property type="match status" value="2"/>
</dbReference>
<dbReference type="InterPro" id="IPR004088">
    <property type="entry name" value="KH_dom_type_1"/>
</dbReference>
<dbReference type="InterPro" id="IPR012162">
    <property type="entry name" value="PNPase"/>
</dbReference>
<name>A0AAJ1IAW1_9SPIO</name>
<dbReference type="SUPFAM" id="SSF46915">
    <property type="entry name" value="Polynucleotide phosphorylase/guanosine pentaphosphate synthase (PNPase/GPSI), domain 3"/>
    <property type="match status" value="1"/>
</dbReference>
<accession>A0AAJ1IAW1</accession>
<dbReference type="GO" id="GO:0006396">
    <property type="term" value="P:RNA processing"/>
    <property type="evidence" value="ECO:0007669"/>
    <property type="project" value="InterPro"/>
</dbReference>
<dbReference type="InterPro" id="IPR036345">
    <property type="entry name" value="ExoRNase_PH_dom2_sf"/>
</dbReference>
<evidence type="ECO:0000313" key="11">
    <source>
        <dbReference type="EMBL" id="MDC7225892.1"/>
    </source>
</evidence>
<dbReference type="Proteomes" id="UP001221217">
    <property type="component" value="Unassembled WGS sequence"/>
</dbReference>